<evidence type="ECO:0000256" key="3">
    <source>
        <dbReference type="ARBA" id="ARBA00022723"/>
    </source>
</evidence>
<keyword evidence="10" id="KW-1185">Reference proteome</keyword>
<name>A0A2N3LC51_9PROT</name>
<gene>
    <name evidence="9" type="ORF">COO92_02875</name>
</gene>
<protein>
    <submittedName>
        <fullName evidence="9">Cytochrome C</fullName>
    </submittedName>
</protein>
<comment type="caution">
    <text evidence="9">The sequence shown here is derived from an EMBL/GenBank/DDBJ whole genome shotgun (WGS) entry which is preliminary data.</text>
</comment>
<evidence type="ECO:0000256" key="5">
    <source>
        <dbReference type="ARBA" id="ARBA00023004"/>
    </source>
</evidence>
<dbReference type="GO" id="GO:0009055">
    <property type="term" value="F:electron transfer activity"/>
    <property type="evidence" value="ECO:0007669"/>
    <property type="project" value="InterPro"/>
</dbReference>
<accession>A0A2N3LC51</accession>
<evidence type="ECO:0000259" key="8">
    <source>
        <dbReference type="PROSITE" id="PS51007"/>
    </source>
</evidence>
<feature type="domain" description="Cytochrome c" evidence="8">
    <location>
        <begin position="25"/>
        <end position="132"/>
    </location>
</feature>
<evidence type="ECO:0000313" key="9">
    <source>
        <dbReference type="EMBL" id="PKR60310.1"/>
    </source>
</evidence>
<evidence type="ECO:0000256" key="7">
    <source>
        <dbReference type="SAM" id="SignalP"/>
    </source>
</evidence>
<feature type="chain" id="PRO_5014871955" evidence="7">
    <location>
        <begin position="25"/>
        <end position="132"/>
    </location>
</feature>
<dbReference type="InterPro" id="IPR009056">
    <property type="entry name" value="Cyt_c-like_dom"/>
</dbReference>
<reference evidence="9 10" key="1">
    <citation type="submission" date="2017-09" db="EMBL/GenBank/DDBJ databases">
        <title>Biodiversity and function of Thalassospira species in the particle-attached aromatic-hydrocarbon-degrading consortia from the surface seawater of the China South Sea.</title>
        <authorList>
            <person name="Dong C."/>
            <person name="Lai Q."/>
            <person name="Shao Z."/>
        </authorList>
    </citation>
    <scope>NUCLEOTIDE SEQUENCE [LARGE SCALE GENOMIC DNA]</scope>
    <source>
        <strain evidence="9 10">139Z-12</strain>
    </source>
</reference>
<sequence>MLLSRKIAFAATSLVILAAVPAVAGDAENGEKLFKRCAACHSVDAGVNKVGPSLAGVVGRDCGTVDGYKYGKGYQAACEKGFVTDEAFLTDYLKDPSAKLSEIAGSKQRSKMAFKLKKDEEVADMIEFLKTK</sequence>
<dbReference type="PANTHER" id="PTHR11961">
    <property type="entry name" value="CYTOCHROME C"/>
    <property type="match status" value="1"/>
</dbReference>
<organism evidence="9 10">
    <name type="scientific">Thalassospira lohafexi</name>
    <dbReference type="NCBI Taxonomy" id="744227"/>
    <lineage>
        <taxon>Bacteria</taxon>
        <taxon>Pseudomonadati</taxon>
        <taxon>Pseudomonadota</taxon>
        <taxon>Alphaproteobacteria</taxon>
        <taxon>Rhodospirillales</taxon>
        <taxon>Thalassospiraceae</taxon>
        <taxon>Thalassospira</taxon>
    </lineage>
</organism>
<evidence type="ECO:0000256" key="1">
    <source>
        <dbReference type="ARBA" id="ARBA00022448"/>
    </source>
</evidence>
<evidence type="ECO:0000256" key="4">
    <source>
        <dbReference type="ARBA" id="ARBA00022982"/>
    </source>
</evidence>
<dbReference type="EMBL" id="NXGX01000001">
    <property type="protein sequence ID" value="PKR60310.1"/>
    <property type="molecule type" value="Genomic_DNA"/>
</dbReference>
<dbReference type="SUPFAM" id="SSF46626">
    <property type="entry name" value="Cytochrome c"/>
    <property type="match status" value="1"/>
</dbReference>
<evidence type="ECO:0000313" key="10">
    <source>
        <dbReference type="Proteomes" id="UP000233332"/>
    </source>
</evidence>
<dbReference type="PRINTS" id="PR00604">
    <property type="entry name" value="CYTCHRMECIAB"/>
</dbReference>
<dbReference type="InterPro" id="IPR036909">
    <property type="entry name" value="Cyt_c-like_dom_sf"/>
</dbReference>
<dbReference type="Pfam" id="PF00034">
    <property type="entry name" value="Cytochrom_C"/>
    <property type="match status" value="1"/>
</dbReference>
<dbReference type="AlphaFoldDB" id="A0A2N3LC51"/>
<keyword evidence="4" id="KW-0249">Electron transport</keyword>
<dbReference type="GO" id="GO:0046872">
    <property type="term" value="F:metal ion binding"/>
    <property type="evidence" value="ECO:0007669"/>
    <property type="project" value="UniProtKB-KW"/>
</dbReference>
<keyword evidence="1" id="KW-0813">Transport</keyword>
<feature type="signal peptide" evidence="7">
    <location>
        <begin position="1"/>
        <end position="24"/>
    </location>
</feature>
<evidence type="ECO:0000256" key="6">
    <source>
        <dbReference type="PROSITE-ProRule" id="PRU00433"/>
    </source>
</evidence>
<keyword evidence="3 6" id="KW-0479">Metal-binding</keyword>
<evidence type="ECO:0000256" key="2">
    <source>
        <dbReference type="ARBA" id="ARBA00022617"/>
    </source>
</evidence>
<dbReference type="Proteomes" id="UP000233332">
    <property type="component" value="Unassembled WGS sequence"/>
</dbReference>
<dbReference type="InterPro" id="IPR002327">
    <property type="entry name" value="Cyt_c_1A/1B"/>
</dbReference>
<keyword evidence="7" id="KW-0732">Signal</keyword>
<dbReference type="RefSeq" id="WP_101299711.1">
    <property type="nucleotide sequence ID" value="NZ_NXGX01000001.1"/>
</dbReference>
<dbReference type="GO" id="GO:0020037">
    <property type="term" value="F:heme binding"/>
    <property type="evidence" value="ECO:0007669"/>
    <property type="project" value="InterPro"/>
</dbReference>
<keyword evidence="5 6" id="KW-0408">Iron</keyword>
<dbReference type="Gene3D" id="1.10.760.10">
    <property type="entry name" value="Cytochrome c-like domain"/>
    <property type="match status" value="1"/>
</dbReference>
<keyword evidence="2 6" id="KW-0349">Heme</keyword>
<dbReference type="PROSITE" id="PS51007">
    <property type="entry name" value="CYTC"/>
    <property type="match status" value="1"/>
</dbReference>
<proteinExistence type="predicted"/>